<keyword evidence="4 8" id="KW-0812">Transmembrane</keyword>
<dbReference type="Proteomes" id="UP000053555">
    <property type="component" value="Unassembled WGS sequence"/>
</dbReference>
<evidence type="ECO:0000259" key="9">
    <source>
        <dbReference type="SMART" id="SM00563"/>
    </source>
</evidence>
<dbReference type="PANTHER" id="PTHR15486:SF62">
    <property type="entry name" value="GLYCEROL-3-PHOSPHATE ACYLTRANSFERASE 2-RELATED"/>
    <property type="match status" value="1"/>
</dbReference>
<dbReference type="SUPFAM" id="SSF69593">
    <property type="entry name" value="Glycerol-3-phosphate (1)-acyltransferase"/>
    <property type="match status" value="1"/>
</dbReference>
<dbReference type="Gramene" id="XM_028328050.1">
    <property type="protein sequence ID" value="XP_028183851.1"/>
    <property type="gene ID" value="LOC114370658"/>
</dbReference>
<feature type="transmembrane region" description="Helical" evidence="8">
    <location>
        <begin position="84"/>
        <end position="107"/>
    </location>
</feature>
<accession>A0A0B2Q8S8</accession>
<dbReference type="EMBL" id="QZWG01000010">
    <property type="protein sequence ID" value="RZB85128.1"/>
    <property type="molecule type" value="Genomic_DNA"/>
</dbReference>
<evidence type="ECO:0000256" key="4">
    <source>
        <dbReference type="ARBA" id="ARBA00022692"/>
    </source>
</evidence>
<feature type="transmembrane region" description="Helical" evidence="8">
    <location>
        <begin position="288"/>
        <end position="310"/>
    </location>
</feature>
<evidence type="ECO:0000256" key="5">
    <source>
        <dbReference type="ARBA" id="ARBA00022989"/>
    </source>
</evidence>
<gene>
    <name evidence="11" type="ORF">D0Y65_025665</name>
    <name evidence="10" type="ORF">glysoja_046733</name>
</gene>
<feature type="domain" description="Phospholipid/glycerol acyltransferase" evidence="9">
    <location>
        <begin position="347"/>
        <end position="448"/>
    </location>
</feature>
<dbReference type="AlphaFoldDB" id="A0A0B2Q8S8"/>
<dbReference type="Pfam" id="PF23270">
    <property type="entry name" value="HAD_RAM2_N"/>
    <property type="match status" value="1"/>
</dbReference>
<keyword evidence="5 8" id="KW-1133">Transmembrane helix</keyword>
<reference evidence="11 12" key="2">
    <citation type="submission" date="2018-09" db="EMBL/GenBank/DDBJ databases">
        <title>A high-quality reference genome of wild soybean provides a powerful tool to mine soybean genomes.</title>
        <authorList>
            <person name="Xie M."/>
            <person name="Chung C.Y.L."/>
            <person name="Li M.-W."/>
            <person name="Wong F.-L."/>
            <person name="Chan T.-F."/>
            <person name="Lam H.-M."/>
        </authorList>
    </citation>
    <scope>NUCLEOTIDE SEQUENCE [LARGE SCALE GENOMIC DNA]</scope>
    <source>
        <strain evidence="12">cv. W05</strain>
        <tissue evidence="11">Hypocotyl of etiolated seedlings</tissue>
    </source>
</reference>
<dbReference type="GO" id="GO:0016020">
    <property type="term" value="C:membrane"/>
    <property type="evidence" value="ECO:0007669"/>
    <property type="project" value="UniProtKB-SubCell"/>
</dbReference>
<evidence type="ECO:0000256" key="3">
    <source>
        <dbReference type="ARBA" id="ARBA00022679"/>
    </source>
</evidence>
<sequence>MAKLFRAFFFKSLFFFWYRFLFRQLRNLIRFHRTISNSFSGATPTQFNKYQKFPSLIHRSDLNDHMLIFDVENALLKSSSLFPYFMLVAFEAGGLVRAIVLVLLYPFVCVVGKEMGLKIMVMACFFGIKASSFRVGRSVLPKFFLEDVGAEMFEALKKGGKTVGVTNLPHVMVESFLREYLDIDFVVGREMKVFCGYYVGLMEDTKTMHALELVKEGKGCSDMIGITRFRNIRDHDLFFSHCKEVYVVSEADKRSWQKLARERYPRGLIFHDGRLALRPTPAESIAMLMWFPYAIILSVIRISLALSLPFTISTPLLVFSGIRLTTTTSAPTRPHNIKQNNKGIVGNLYVCNHRTLLDPLYISFSLQKNLTAVTYSLSRMSEILAPIKTVRLTRNRDEDAKMMKNLLGQGDLVVCPEGTTCREPYLLRFSPLFSEMCDEIVPVAVDSHVSMFHGTTAGGLKCLDPFFFLMNPEPVYTVQLLNHVFPSQLLSSHTSNTSVLDHQTSRFHVANRVQTQIGTALGFECTKLTRKDKYLMLAGNEGIVNSNTKCKSKSKS</sequence>
<dbReference type="InterPro" id="IPR056462">
    <property type="entry name" value="HAD_RAM2/GPAT1-8"/>
</dbReference>
<dbReference type="EMBL" id="KN660613">
    <property type="protein sequence ID" value="KHN16207.1"/>
    <property type="molecule type" value="Genomic_DNA"/>
</dbReference>
<evidence type="ECO:0000256" key="1">
    <source>
        <dbReference type="ARBA" id="ARBA00004141"/>
    </source>
</evidence>
<evidence type="ECO:0000313" key="11">
    <source>
        <dbReference type="EMBL" id="RZB85128.1"/>
    </source>
</evidence>
<comment type="subcellular location">
    <subcellularLocation>
        <location evidence="1">Membrane</location>
        <topology evidence="1">Multi-pass membrane protein</topology>
    </subcellularLocation>
</comment>
<dbReference type="SMART" id="SM00563">
    <property type="entry name" value="PlsC"/>
    <property type="match status" value="1"/>
</dbReference>
<comment type="similarity">
    <text evidence="2">Belongs to the GPAT/DAPAT family.</text>
</comment>
<name>A0A0B2Q8S8_GLYSO</name>
<organism evidence="10">
    <name type="scientific">Glycine soja</name>
    <name type="common">Wild soybean</name>
    <dbReference type="NCBI Taxonomy" id="3848"/>
    <lineage>
        <taxon>Eukaryota</taxon>
        <taxon>Viridiplantae</taxon>
        <taxon>Streptophyta</taxon>
        <taxon>Embryophyta</taxon>
        <taxon>Tracheophyta</taxon>
        <taxon>Spermatophyta</taxon>
        <taxon>Magnoliopsida</taxon>
        <taxon>eudicotyledons</taxon>
        <taxon>Gunneridae</taxon>
        <taxon>Pentapetalae</taxon>
        <taxon>rosids</taxon>
        <taxon>fabids</taxon>
        <taxon>Fabales</taxon>
        <taxon>Fabaceae</taxon>
        <taxon>Papilionoideae</taxon>
        <taxon>50 kb inversion clade</taxon>
        <taxon>NPAAA clade</taxon>
        <taxon>indigoferoid/millettioid clade</taxon>
        <taxon>Phaseoleae</taxon>
        <taxon>Glycine</taxon>
        <taxon>Glycine subgen. Soja</taxon>
    </lineage>
</organism>
<protein>
    <submittedName>
        <fullName evidence="10">Putative glycerol-3-phosphate acyltransferase 3</fullName>
        <ecNumber evidence="10">2.3.1.15</ecNumber>
    </submittedName>
</protein>
<dbReference type="Proteomes" id="UP000289340">
    <property type="component" value="Chromosome 10"/>
</dbReference>
<keyword evidence="7 10" id="KW-0012">Acyltransferase</keyword>
<evidence type="ECO:0000313" key="10">
    <source>
        <dbReference type="EMBL" id="KHN16207.1"/>
    </source>
</evidence>
<evidence type="ECO:0000313" key="12">
    <source>
        <dbReference type="Proteomes" id="UP000289340"/>
    </source>
</evidence>
<proteinExistence type="inferred from homology"/>
<reference evidence="10" key="1">
    <citation type="submission" date="2014-07" db="EMBL/GenBank/DDBJ databases">
        <title>Identification of a novel salt tolerance gene in wild soybean by whole-genome sequencing.</title>
        <authorList>
            <person name="Lam H.-M."/>
            <person name="Qi X."/>
            <person name="Li M.-W."/>
            <person name="Liu X."/>
            <person name="Xie M."/>
            <person name="Ni M."/>
            <person name="Xu X."/>
        </authorList>
    </citation>
    <scope>NUCLEOTIDE SEQUENCE [LARGE SCALE GENOMIC DNA]</scope>
    <source>
        <tissue evidence="10">Root</tissue>
    </source>
</reference>
<dbReference type="CDD" id="cd06551">
    <property type="entry name" value="LPLAT"/>
    <property type="match status" value="1"/>
</dbReference>
<keyword evidence="6 8" id="KW-0472">Membrane</keyword>
<dbReference type="GO" id="GO:0090447">
    <property type="term" value="F:glycerol-3-phosphate 2-O-acyltransferase activity"/>
    <property type="evidence" value="ECO:0007669"/>
    <property type="project" value="TreeGrafter"/>
</dbReference>
<dbReference type="InterPro" id="IPR002123">
    <property type="entry name" value="Plipid/glycerol_acylTrfase"/>
</dbReference>
<evidence type="ECO:0000256" key="7">
    <source>
        <dbReference type="ARBA" id="ARBA00023315"/>
    </source>
</evidence>
<evidence type="ECO:0000256" key="6">
    <source>
        <dbReference type="ARBA" id="ARBA00023136"/>
    </source>
</evidence>
<dbReference type="Pfam" id="PF01553">
    <property type="entry name" value="Acyltransferase"/>
    <property type="match status" value="1"/>
</dbReference>
<dbReference type="GO" id="GO:0010143">
    <property type="term" value="P:cutin biosynthetic process"/>
    <property type="evidence" value="ECO:0007669"/>
    <property type="project" value="TreeGrafter"/>
</dbReference>
<evidence type="ECO:0000256" key="2">
    <source>
        <dbReference type="ARBA" id="ARBA00007937"/>
    </source>
</evidence>
<keyword evidence="12" id="KW-1185">Reference proteome</keyword>
<evidence type="ECO:0000256" key="8">
    <source>
        <dbReference type="SAM" id="Phobius"/>
    </source>
</evidence>
<keyword evidence="3 10" id="KW-0808">Transferase</keyword>
<dbReference type="GO" id="GO:0016791">
    <property type="term" value="F:phosphatase activity"/>
    <property type="evidence" value="ECO:0007669"/>
    <property type="project" value="TreeGrafter"/>
</dbReference>
<dbReference type="EC" id="2.3.1.15" evidence="10"/>
<dbReference type="PANTHER" id="PTHR15486">
    <property type="entry name" value="ANCIENT UBIQUITOUS PROTEIN"/>
    <property type="match status" value="1"/>
</dbReference>
<dbReference type="GO" id="GO:0004366">
    <property type="term" value="F:glycerol-3-phosphate O-acyltransferase activity"/>
    <property type="evidence" value="ECO:0007669"/>
    <property type="project" value="UniProtKB-EC"/>
</dbReference>